<evidence type="ECO:0000313" key="2">
    <source>
        <dbReference type="Proteomes" id="UP000269998"/>
    </source>
</evidence>
<evidence type="ECO:0000313" key="1">
    <source>
        <dbReference type="EMBL" id="VDM86955.1"/>
    </source>
</evidence>
<protein>
    <recommendedName>
        <fullName evidence="3">Phage terminase, small subunit, P27 family</fullName>
    </recommendedName>
</protein>
<accession>A0A3S4BCL0</accession>
<dbReference type="Proteomes" id="UP000269998">
    <property type="component" value="Chromosome"/>
</dbReference>
<reference evidence="2" key="1">
    <citation type="submission" date="2018-02" db="EMBL/GenBank/DDBJ databases">
        <authorList>
            <person name="Seth-Smith MB H."/>
            <person name="Seth-Smith H."/>
        </authorList>
    </citation>
    <scope>NUCLEOTIDE SEQUENCE [LARGE SCALE GENOMIC DNA]</scope>
</reference>
<proteinExistence type="predicted"/>
<dbReference type="EMBL" id="LR130759">
    <property type="protein sequence ID" value="VDM86955.1"/>
    <property type="molecule type" value="Genomic_DNA"/>
</dbReference>
<evidence type="ECO:0008006" key="3">
    <source>
        <dbReference type="Google" id="ProtNLM"/>
    </source>
</evidence>
<keyword evidence="2" id="KW-1185">Reference proteome</keyword>
<dbReference type="OrthoDB" id="4746612at2"/>
<name>A0A3S4BCL0_9MYCO</name>
<dbReference type="AlphaFoldDB" id="A0A3S4BCL0"/>
<gene>
    <name evidence="1" type="ORF">MB901379_00484</name>
</gene>
<organism evidence="1 2">
    <name type="scientific">Mycobacterium basiliense</name>
    <dbReference type="NCBI Taxonomy" id="2094119"/>
    <lineage>
        <taxon>Bacteria</taxon>
        <taxon>Bacillati</taxon>
        <taxon>Actinomycetota</taxon>
        <taxon>Actinomycetes</taxon>
        <taxon>Mycobacteriales</taxon>
        <taxon>Mycobacteriaceae</taxon>
        <taxon>Mycobacterium</taxon>
    </lineage>
</organism>
<sequence length="99" mass="10417">MANRPRGLSTPGRRLWDAVTGEYELDAPELALLEEACKIRDFLADLRAKVAESGAVIDSAQGPRVHPAAVQGRQQTLALAKVVGALGLPKGALDDIDGS</sequence>
<dbReference type="KEGG" id="mbai:MB901379_00484"/>
<dbReference type="RefSeq" id="WP_158015187.1">
    <property type="nucleotide sequence ID" value="NZ_CBCSKE010000027.1"/>
</dbReference>